<evidence type="ECO:0000313" key="4">
    <source>
        <dbReference type="Proteomes" id="UP000184038"/>
    </source>
</evidence>
<dbReference type="OrthoDB" id="2085844at2"/>
<dbReference type="RefSeq" id="WP_073285320.1">
    <property type="nucleotide sequence ID" value="NZ_FRCP01000008.1"/>
</dbReference>
<evidence type="ECO:0000256" key="2">
    <source>
        <dbReference type="SAM" id="Phobius"/>
    </source>
</evidence>
<proteinExistence type="predicted"/>
<evidence type="ECO:0000313" key="3">
    <source>
        <dbReference type="EMBL" id="SHM29816.1"/>
    </source>
</evidence>
<protein>
    <submittedName>
        <fullName evidence="3">Uncharacterized protein</fullName>
    </submittedName>
</protein>
<evidence type="ECO:0000256" key="1">
    <source>
        <dbReference type="SAM" id="MobiDB-lite"/>
    </source>
</evidence>
<feature type="compositionally biased region" description="Polar residues" evidence="1">
    <location>
        <begin position="38"/>
        <end position="53"/>
    </location>
</feature>
<keyword evidence="4" id="KW-1185">Reference proteome</keyword>
<keyword evidence="2" id="KW-1133">Transmembrane helix</keyword>
<organism evidence="3 4">
    <name type="scientific">Anaerosporobacter mobilis DSM 15930</name>
    <dbReference type="NCBI Taxonomy" id="1120996"/>
    <lineage>
        <taxon>Bacteria</taxon>
        <taxon>Bacillati</taxon>
        <taxon>Bacillota</taxon>
        <taxon>Clostridia</taxon>
        <taxon>Lachnospirales</taxon>
        <taxon>Lachnospiraceae</taxon>
        <taxon>Anaerosporobacter</taxon>
    </lineage>
</organism>
<reference evidence="3 4" key="1">
    <citation type="submission" date="2016-11" db="EMBL/GenBank/DDBJ databases">
        <authorList>
            <person name="Jaros S."/>
            <person name="Januszkiewicz K."/>
            <person name="Wedrychowicz H."/>
        </authorList>
    </citation>
    <scope>NUCLEOTIDE SEQUENCE [LARGE SCALE GENOMIC DNA]</scope>
    <source>
        <strain evidence="3 4">DSM 15930</strain>
    </source>
</reference>
<dbReference type="STRING" id="1120996.SAMN02746066_01465"/>
<name>A0A1M7HMT5_9FIRM</name>
<keyword evidence="2" id="KW-0812">Transmembrane</keyword>
<dbReference type="Proteomes" id="UP000184038">
    <property type="component" value="Unassembled WGS sequence"/>
</dbReference>
<dbReference type="AlphaFoldDB" id="A0A1M7HMT5"/>
<feature type="region of interest" description="Disordered" evidence="1">
    <location>
        <begin position="38"/>
        <end position="78"/>
    </location>
</feature>
<sequence>MKEKIKRFWKKHWKSMVGVLVIIVMFAGVLMVSKLGSKQNMVETSSETGSNEITSEEKVKPTEAPLVEETPQVEDTKEPIKESTEILKENTNVTTTPTVEARISETEKPSVTKKAETKSEEETTSVVKPTEKPATQEEPTATVAATTEAKYVPISEGWKAEASVKGDINSAQKADLDSMIQNWKSGALSDVELKDKIISYLDEQKIDYMEVSVTSKGYALFDEVPEIDLRDGGNLYSYVGTYSTGKQNPDGTNKTVCYNWSAFVF</sequence>
<feature type="transmembrane region" description="Helical" evidence="2">
    <location>
        <begin position="12"/>
        <end position="32"/>
    </location>
</feature>
<keyword evidence="2" id="KW-0472">Membrane</keyword>
<dbReference type="EMBL" id="FRCP01000008">
    <property type="protein sequence ID" value="SHM29816.1"/>
    <property type="molecule type" value="Genomic_DNA"/>
</dbReference>
<feature type="region of interest" description="Disordered" evidence="1">
    <location>
        <begin position="102"/>
        <end position="140"/>
    </location>
</feature>
<accession>A0A1M7HMT5</accession>
<gene>
    <name evidence="3" type="ORF">SAMN02746066_01465</name>
</gene>
<feature type="compositionally biased region" description="Basic and acidic residues" evidence="1">
    <location>
        <begin position="102"/>
        <end position="121"/>
    </location>
</feature>